<name>A0A6B2RB21_9BURK</name>
<accession>A0A6B2RB21</accession>
<keyword evidence="1" id="KW-0812">Transmembrane</keyword>
<reference evidence="3" key="1">
    <citation type="submission" date="2020-02" db="EMBL/GenBank/DDBJ databases">
        <authorList>
            <person name="Chen W.-M."/>
        </authorList>
    </citation>
    <scope>NUCLEOTIDE SEQUENCE</scope>
    <source>
        <strain evidence="3">NBD-18</strain>
    </source>
</reference>
<dbReference type="InterPro" id="IPR050879">
    <property type="entry name" value="Acyltransferase_3"/>
</dbReference>
<evidence type="ECO:0000313" key="3">
    <source>
        <dbReference type="EMBL" id="NDY84475.1"/>
    </source>
</evidence>
<feature type="domain" description="Acyltransferase 3" evidence="2">
    <location>
        <begin position="32"/>
        <end position="351"/>
    </location>
</feature>
<dbReference type="InterPro" id="IPR002656">
    <property type="entry name" value="Acyl_transf_3_dom"/>
</dbReference>
<dbReference type="GO" id="GO:0016747">
    <property type="term" value="F:acyltransferase activity, transferring groups other than amino-acyl groups"/>
    <property type="evidence" value="ECO:0007669"/>
    <property type="project" value="InterPro"/>
</dbReference>
<feature type="transmembrane region" description="Helical" evidence="1">
    <location>
        <begin position="62"/>
        <end position="81"/>
    </location>
</feature>
<gene>
    <name evidence="3" type="ORF">G3I67_14690</name>
</gene>
<proteinExistence type="predicted"/>
<keyword evidence="3" id="KW-0808">Transferase</keyword>
<feature type="transmembrane region" description="Helical" evidence="1">
    <location>
        <begin position="192"/>
        <end position="209"/>
    </location>
</feature>
<organism evidence="3">
    <name type="scientific">Sheuella amnicola</name>
    <dbReference type="NCBI Taxonomy" id="2707330"/>
    <lineage>
        <taxon>Bacteria</taxon>
        <taxon>Pseudomonadati</taxon>
        <taxon>Pseudomonadota</taxon>
        <taxon>Betaproteobacteria</taxon>
        <taxon>Burkholderiales</taxon>
        <taxon>Alcaligenaceae</taxon>
        <taxon>Sheuella</taxon>
    </lineage>
</organism>
<evidence type="ECO:0000259" key="2">
    <source>
        <dbReference type="Pfam" id="PF01757"/>
    </source>
</evidence>
<dbReference type="AlphaFoldDB" id="A0A6B2RB21"/>
<feature type="transmembrane region" description="Helical" evidence="1">
    <location>
        <begin position="164"/>
        <end position="185"/>
    </location>
</feature>
<feature type="transmembrane region" description="Helical" evidence="1">
    <location>
        <begin position="221"/>
        <end position="239"/>
    </location>
</feature>
<keyword evidence="3" id="KW-0012">Acyltransferase</keyword>
<dbReference type="PANTHER" id="PTHR23028:SF53">
    <property type="entry name" value="ACYL_TRANSF_3 DOMAIN-CONTAINING PROTEIN"/>
    <property type="match status" value="1"/>
</dbReference>
<dbReference type="GO" id="GO:0016020">
    <property type="term" value="C:membrane"/>
    <property type="evidence" value="ECO:0007669"/>
    <property type="project" value="TreeGrafter"/>
</dbReference>
<sequence length="370" mass="42784">MGTMLIAIHISFHKMKSCKHPQPLAIVQTKNNFDLIRLFAASQVAISHAVDWMQVPVPWLGFIRYFPGVPIFFFISGYLIYQSYANIKKPNRLRLFATNRYLRLFPALYVCIIFSLILTHYSGYFYTVMISPGQWLAWLFTQLTFLQFFNPDFMRGFATGKLNASLWTISVELQFYLLVPAIFFLFKNYKKFSIGLFLVLVALNTGNSFLNPRQSFLEKLFNVSFVPWIAMFALGAYVSTNKKLQARILKINILVPFFAYVLTYYFALKSNSGTDNSINFLSFFLLAWLVFKAAFTCPSLSESILHKNDISYGIYIYHMPIINFMIYEGMTQSYLYLCVALLFSTAMAILSWRLVEKPALKLKKISLRSA</sequence>
<feature type="transmembrane region" description="Helical" evidence="1">
    <location>
        <begin position="280"/>
        <end position="298"/>
    </location>
</feature>
<evidence type="ECO:0000256" key="1">
    <source>
        <dbReference type="SAM" id="Phobius"/>
    </source>
</evidence>
<comment type="caution">
    <text evidence="3">The sequence shown here is derived from an EMBL/GenBank/DDBJ whole genome shotgun (WGS) entry which is preliminary data.</text>
</comment>
<dbReference type="RefSeq" id="WP_163656309.1">
    <property type="nucleotide sequence ID" value="NZ_JAAGRN010000016.1"/>
</dbReference>
<feature type="transmembrane region" description="Helical" evidence="1">
    <location>
        <begin position="251"/>
        <end position="268"/>
    </location>
</feature>
<protein>
    <submittedName>
        <fullName evidence="3">Acyltransferase</fullName>
    </submittedName>
</protein>
<keyword evidence="1" id="KW-1133">Transmembrane helix</keyword>
<feature type="transmembrane region" description="Helical" evidence="1">
    <location>
        <begin position="101"/>
        <end position="121"/>
    </location>
</feature>
<dbReference type="PANTHER" id="PTHR23028">
    <property type="entry name" value="ACETYLTRANSFERASE"/>
    <property type="match status" value="1"/>
</dbReference>
<dbReference type="GO" id="GO:0000271">
    <property type="term" value="P:polysaccharide biosynthetic process"/>
    <property type="evidence" value="ECO:0007669"/>
    <property type="project" value="TreeGrafter"/>
</dbReference>
<feature type="transmembrane region" description="Helical" evidence="1">
    <location>
        <begin position="333"/>
        <end position="355"/>
    </location>
</feature>
<dbReference type="Pfam" id="PF01757">
    <property type="entry name" value="Acyl_transf_3"/>
    <property type="match status" value="1"/>
</dbReference>
<keyword evidence="1" id="KW-0472">Membrane</keyword>
<dbReference type="EMBL" id="JAAGRN010000016">
    <property type="protein sequence ID" value="NDY84475.1"/>
    <property type="molecule type" value="Genomic_DNA"/>
</dbReference>
<feature type="transmembrane region" description="Helical" evidence="1">
    <location>
        <begin position="310"/>
        <end position="327"/>
    </location>
</feature>